<evidence type="ECO:0000313" key="3">
    <source>
        <dbReference type="Proteomes" id="UP001408356"/>
    </source>
</evidence>
<proteinExistence type="predicted"/>
<feature type="compositionally biased region" description="Basic and acidic residues" evidence="1">
    <location>
        <begin position="185"/>
        <end position="197"/>
    </location>
</feature>
<feature type="compositionally biased region" description="Gly residues" evidence="1">
    <location>
        <begin position="225"/>
        <end position="236"/>
    </location>
</feature>
<name>A0ABR2VF46_9PEZI</name>
<reference evidence="2 3" key="1">
    <citation type="journal article" date="2024" name="J. Plant Pathol.">
        <title>Sequence and assembly of the genome of Seiridium unicorne, isolate CBS 538.82, causal agent of cypress canker disease.</title>
        <authorList>
            <person name="Scali E."/>
            <person name="Rocca G.D."/>
            <person name="Danti R."/>
            <person name="Garbelotto M."/>
            <person name="Barberini S."/>
            <person name="Baroncelli R."/>
            <person name="Emiliani G."/>
        </authorList>
    </citation>
    <scope>NUCLEOTIDE SEQUENCE [LARGE SCALE GENOMIC DNA]</scope>
    <source>
        <strain evidence="2 3">BM-138-508</strain>
    </source>
</reference>
<keyword evidence="3" id="KW-1185">Reference proteome</keyword>
<accession>A0ABR2VF46</accession>
<gene>
    <name evidence="2" type="ORF">SUNI508_12923</name>
</gene>
<dbReference type="EMBL" id="JARVKF010000014">
    <property type="protein sequence ID" value="KAK9425539.1"/>
    <property type="molecule type" value="Genomic_DNA"/>
</dbReference>
<feature type="region of interest" description="Disordered" evidence="1">
    <location>
        <begin position="173"/>
        <end position="236"/>
    </location>
</feature>
<organism evidence="2 3">
    <name type="scientific">Seiridium unicorne</name>
    <dbReference type="NCBI Taxonomy" id="138068"/>
    <lineage>
        <taxon>Eukaryota</taxon>
        <taxon>Fungi</taxon>
        <taxon>Dikarya</taxon>
        <taxon>Ascomycota</taxon>
        <taxon>Pezizomycotina</taxon>
        <taxon>Sordariomycetes</taxon>
        <taxon>Xylariomycetidae</taxon>
        <taxon>Amphisphaeriales</taxon>
        <taxon>Sporocadaceae</taxon>
        <taxon>Seiridium</taxon>
    </lineage>
</organism>
<sequence>MVKGHDTTIASLDNVDKKKPDGWLELCHPKRPNDFNSDDDIHTVEKLLASHSTDRTWQDTTKLFGAISNNTLGRAGINDCQPSQHFSLATAPCLGTMCCYSNVPANTDPATIHENEKRTLTFRGHLAQVARPHNAGLGWGSHHDFFEHQLADRKLDGSPIFGLADGTTSFVTKRRLQTDEDPYDEELRPYTLKEKFSNKAVRQSQLEKKKGRSLASQGSWTRGPGKQGGSGERTTR</sequence>
<dbReference type="Proteomes" id="UP001408356">
    <property type="component" value="Unassembled WGS sequence"/>
</dbReference>
<evidence type="ECO:0000256" key="1">
    <source>
        <dbReference type="SAM" id="MobiDB-lite"/>
    </source>
</evidence>
<protein>
    <submittedName>
        <fullName evidence="2">Uncharacterized protein</fullName>
    </submittedName>
</protein>
<comment type="caution">
    <text evidence="2">The sequence shown here is derived from an EMBL/GenBank/DDBJ whole genome shotgun (WGS) entry which is preliminary data.</text>
</comment>
<evidence type="ECO:0000313" key="2">
    <source>
        <dbReference type="EMBL" id="KAK9425539.1"/>
    </source>
</evidence>